<keyword evidence="2" id="KW-1185">Reference proteome</keyword>
<comment type="caution">
    <text evidence="1">The sequence shown here is derived from an EMBL/GenBank/DDBJ whole genome shotgun (WGS) entry which is preliminary data.</text>
</comment>
<reference evidence="1" key="1">
    <citation type="journal article" date="2019" name="PLoS Negl. Trop. Dis.">
        <title>Revisiting the worldwide diversity of Leptospira species in the environment.</title>
        <authorList>
            <person name="Vincent A.T."/>
            <person name="Schiettekatte O."/>
            <person name="Bourhy P."/>
            <person name="Veyrier F.J."/>
            <person name="Picardeau M."/>
        </authorList>
    </citation>
    <scope>NUCLEOTIDE SEQUENCE [LARGE SCALE GENOMIC DNA]</scope>
    <source>
        <strain evidence="1">201400974</strain>
    </source>
</reference>
<organism evidence="1 2">
    <name type="scientific">Leptospira ilyithenensis</name>
    <dbReference type="NCBI Taxonomy" id="2484901"/>
    <lineage>
        <taxon>Bacteria</taxon>
        <taxon>Pseudomonadati</taxon>
        <taxon>Spirochaetota</taxon>
        <taxon>Spirochaetia</taxon>
        <taxon>Leptospirales</taxon>
        <taxon>Leptospiraceae</taxon>
        <taxon>Leptospira</taxon>
    </lineage>
</organism>
<dbReference type="AlphaFoldDB" id="A0A4V3JWX1"/>
<dbReference type="Proteomes" id="UP000298264">
    <property type="component" value="Unassembled WGS sequence"/>
</dbReference>
<protein>
    <submittedName>
        <fullName evidence="1">Uncharacterized protein</fullName>
    </submittedName>
</protein>
<sequence length="62" mass="7554">MQIFQTLTNEYIHKSNQLSISERLEFLEEYRLLLPESFFIEYKQKCLEKWSQTRNHSGSDPE</sequence>
<name>A0A4V3JWX1_9LEPT</name>
<proteinExistence type="predicted"/>
<evidence type="ECO:0000313" key="1">
    <source>
        <dbReference type="EMBL" id="TGN09371.1"/>
    </source>
</evidence>
<evidence type="ECO:0000313" key="2">
    <source>
        <dbReference type="Proteomes" id="UP000298264"/>
    </source>
</evidence>
<gene>
    <name evidence="1" type="ORF">EHS11_12545</name>
</gene>
<accession>A0A4V3JWX1</accession>
<dbReference type="EMBL" id="RQHV01000052">
    <property type="protein sequence ID" value="TGN09371.1"/>
    <property type="molecule type" value="Genomic_DNA"/>
</dbReference>